<accession>A0ACD0P0U1</accession>
<dbReference type="EMBL" id="KZ819821">
    <property type="protein sequence ID" value="PWN51723.1"/>
    <property type="molecule type" value="Genomic_DNA"/>
</dbReference>
<proteinExistence type="predicted"/>
<dbReference type="Proteomes" id="UP000245626">
    <property type="component" value="Unassembled WGS sequence"/>
</dbReference>
<protein>
    <submittedName>
        <fullName evidence="1">Uncharacterized protein</fullName>
    </submittedName>
</protein>
<keyword evidence="2" id="KW-1185">Reference proteome</keyword>
<reference evidence="1 2" key="1">
    <citation type="journal article" date="2018" name="Mol. Biol. Evol.">
        <title>Broad Genomic Sampling Reveals a Smut Pathogenic Ancestry of the Fungal Clade Ustilaginomycotina.</title>
        <authorList>
            <person name="Kijpornyongpan T."/>
            <person name="Mondo S.J."/>
            <person name="Barry K."/>
            <person name="Sandor L."/>
            <person name="Lee J."/>
            <person name="Lipzen A."/>
            <person name="Pangilinan J."/>
            <person name="LaButti K."/>
            <person name="Hainaut M."/>
            <person name="Henrissat B."/>
            <person name="Grigoriev I.V."/>
            <person name="Spatafora J.W."/>
            <person name="Aime M.C."/>
        </authorList>
    </citation>
    <scope>NUCLEOTIDE SEQUENCE [LARGE SCALE GENOMIC DNA]</scope>
    <source>
        <strain evidence="1 2">SA 807</strain>
    </source>
</reference>
<name>A0ACD0P0U1_9BASI</name>
<evidence type="ECO:0000313" key="2">
    <source>
        <dbReference type="Proteomes" id="UP000245626"/>
    </source>
</evidence>
<sequence length="79" mass="9048">MSSVFHLQKTPREFKPNRDSHDPIHPYPSLGWTRRKVVSAKPPSGQERPPPTFTYSLDPIPPWMNPSLGQVLLIPSKYL</sequence>
<gene>
    <name evidence="1" type="ORF">IE53DRAFT_385905</name>
</gene>
<evidence type="ECO:0000313" key="1">
    <source>
        <dbReference type="EMBL" id="PWN51723.1"/>
    </source>
</evidence>
<organism evidence="1 2">
    <name type="scientific">Violaceomyces palustris</name>
    <dbReference type="NCBI Taxonomy" id="1673888"/>
    <lineage>
        <taxon>Eukaryota</taxon>
        <taxon>Fungi</taxon>
        <taxon>Dikarya</taxon>
        <taxon>Basidiomycota</taxon>
        <taxon>Ustilaginomycotina</taxon>
        <taxon>Ustilaginomycetes</taxon>
        <taxon>Violaceomycetales</taxon>
        <taxon>Violaceomycetaceae</taxon>
        <taxon>Violaceomyces</taxon>
    </lineage>
</organism>